<evidence type="ECO:0000313" key="4">
    <source>
        <dbReference type="Proteomes" id="UP000427373"/>
    </source>
</evidence>
<dbReference type="GeneID" id="42801579"/>
<dbReference type="SUPFAM" id="SSF88723">
    <property type="entry name" value="PIN domain-like"/>
    <property type="match status" value="1"/>
</dbReference>
<dbReference type="InterPro" id="IPR029060">
    <property type="entry name" value="PIN-like_dom_sf"/>
</dbReference>
<proteinExistence type="predicted"/>
<reference evidence="2 5" key="2">
    <citation type="submission" date="2020-08" db="EMBL/GenBank/DDBJ databases">
        <title>Genomic Encyclopedia of Type Strains, Phase IV (KMG-IV): sequencing the most valuable type-strain genomes for metagenomic binning, comparative biology and taxonomic classification.</title>
        <authorList>
            <person name="Goeker M."/>
        </authorList>
    </citation>
    <scope>NUCLEOTIDE SEQUENCE [LARGE SCALE GENOMIC DNA]</scope>
    <source>
        <strain evidence="2 5">DSM 12421</strain>
    </source>
</reference>
<dbReference type="Pfam" id="PF01850">
    <property type="entry name" value="PIN"/>
    <property type="match status" value="1"/>
</dbReference>
<evidence type="ECO:0000313" key="3">
    <source>
        <dbReference type="EMBL" id="QGR17483.1"/>
    </source>
</evidence>
<protein>
    <submittedName>
        <fullName evidence="3">PIN domain-containing protein</fullName>
    </submittedName>
</protein>
<dbReference type="EMBL" id="JACHFY010000029">
    <property type="protein sequence ID" value="MBB5254900.1"/>
    <property type="molecule type" value="Genomic_DNA"/>
</dbReference>
<gene>
    <name evidence="3" type="ORF">D1869_10010</name>
    <name evidence="2" type="ORF">HNQ62_002674</name>
</gene>
<dbReference type="Proteomes" id="UP000427373">
    <property type="component" value="Chromosome"/>
</dbReference>
<reference evidence="3 4" key="1">
    <citation type="submission" date="2019-10" db="EMBL/GenBank/DDBJ databases">
        <title>Genome Sequences from Six Type Strain Members of the Archaeal Family Sulfolobaceae: Acidianus ambivalens, Acidianus infernus, Metallosphaera prunae, Stygiolobus azoricus, Sulfolobus metallicus, and Sulfurisphaera ohwakuensis.</title>
        <authorList>
            <person name="Counts J.A."/>
            <person name="Kelly R.M."/>
        </authorList>
    </citation>
    <scope>NUCLEOTIDE SEQUENCE [LARGE SCALE GENOMIC DNA]</scope>
    <source>
        <strain evidence="3 4">TA-1</strain>
    </source>
</reference>
<dbReference type="PANTHER" id="PTHR39664:SF2">
    <property type="entry name" value="NUCLEIC ACID-BINDING PROTEIN, CONTAINING PIN DOMAIN-RELATED"/>
    <property type="match status" value="1"/>
</dbReference>
<feature type="domain" description="PIN" evidence="1">
    <location>
        <begin position="2"/>
        <end position="118"/>
    </location>
</feature>
<organism evidence="3 4">
    <name type="scientific">Sulfurisphaera ohwakuensis</name>
    <dbReference type="NCBI Taxonomy" id="69656"/>
    <lineage>
        <taxon>Archaea</taxon>
        <taxon>Thermoproteota</taxon>
        <taxon>Thermoprotei</taxon>
        <taxon>Sulfolobales</taxon>
        <taxon>Sulfolobaceae</taxon>
        <taxon>Sulfurisphaera</taxon>
    </lineage>
</organism>
<dbReference type="KEGG" id="soh:D1869_10010"/>
<dbReference type="PANTHER" id="PTHR39664">
    <property type="match status" value="1"/>
</dbReference>
<accession>A0A650CI76</accession>
<dbReference type="EMBL" id="CP045484">
    <property type="protein sequence ID" value="QGR17483.1"/>
    <property type="molecule type" value="Genomic_DNA"/>
</dbReference>
<evidence type="ECO:0000313" key="2">
    <source>
        <dbReference type="EMBL" id="MBB5254900.1"/>
    </source>
</evidence>
<dbReference type="SMART" id="SM00670">
    <property type="entry name" value="PINc"/>
    <property type="match status" value="1"/>
</dbReference>
<dbReference type="Gene3D" id="3.40.50.1010">
    <property type="entry name" value="5'-nuclease"/>
    <property type="match status" value="1"/>
</dbReference>
<evidence type="ECO:0000313" key="5">
    <source>
        <dbReference type="Proteomes" id="UP000582213"/>
    </source>
</evidence>
<dbReference type="OrthoDB" id="90145at2157"/>
<dbReference type="InterPro" id="IPR002716">
    <property type="entry name" value="PIN_dom"/>
</dbReference>
<dbReference type="RefSeq" id="WP_156014969.1">
    <property type="nucleotide sequence ID" value="NZ_CP045484.1"/>
</dbReference>
<evidence type="ECO:0000259" key="1">
    <source>
        <dbReference type="SMART" id="SM00670"/>
    </source>
</evidence>
<dbReference type="AlphaFoldDB" id="A0A650CI76"/>
<sequence>MEEVVVDTNFVIAVIFEDHIFHKLAIDDWGKIHKAYLPIIAVSELAYFLIKNRFNLDDVLENVLSDPKIEVVENTLEDVYFTIKNSPKSYDDFNDYMIISLAKRLGLKILTYDEKMKRKQKS</sequence>
<keyword evidence="4" id="KW-1185">Reference proteome</keyword>
<name>A0A650CI76_SULOH</name>
<dbReference type="Proteomes" id="UP000582213">
    <property type="component" value="Unassembled WGS sequence"/>
</dbReference>